<sequence>MPALKDASGVSYTSNEEKYRHLIETFWKTTSKTKNMTTVPFPKINSEREVFEMDMSLGETDVKRFINELRRKKAPGLDTVPGEALKLARDTLVPYLTILFGACIKLSYFPACFKTALVCIIPKPEKESYASAKSWRPIALLASVGKLFEKFLANRPKLVVLAHLLLPASQYGAPGKSTTECIKILMNIIHRNWSRKKKRLVLAQLQKLTKLGLDMASAFDRINRALILKVLADKGLPEYFIRMMQSFLSNRYIILKLPDSTSDLNGVNVGIPQGSLLSPLLFIFFMAPLLELLEAQKVDGVVIYVFSYVDDTYVVVSSQSYRKNCDALEQVHRTIAQWAKETETETEFSPQKYSIMHFKDPRDKSPDCQSLPDIPGVAGNLACFKEQKVKMLGVTLDPKLGFKAHVDDIQKRVNKKLRHLKFIARRKVGLTVQGAREFYMGSILPIFAYACEAWYLYSPKETLPQSLKEQVN</sequence>
<dbReference type="SUPFAM" id="SSF56672">
    <property type="entry name" value="DNA/RNA polymerases"/>
    <property type="match status" value="1"/>
</dbReference>
<name>A0A395RCD9_FUSSP</name>
<evidence type="ECO:0000313" key="4">
    <source>
        <dbReference type="EMBL" id="RGP57768.1"/>
    </source>
</evidence>
<dbReference type="EMBL" id="PXOF01000334">
    <property type="protein sequence ID" value="RGP57768.1"/>
    <property type="molecule type" value="Genomic_DNA"/>
</dbReference>
<organism evidence="4 5">
    <name type="scientific">Fusarium sporotrichioides</name>
    <dbReference type="NCBI Taxonomy" id="5514"/>
    <lineage>
        <taxon>Eukaryota</taxon>
        <taxon>Fungi</taxon>
        <taxon>Dikarya</taxon>
        <taxon>Ascomycota</taxon>
        <taxon>Pezizomycotina</taxon>
        <taxon>Sordariomycetes</taxon>
        <taxon>Hypocreomycetidae</taxon>
        <taxon>Hypocreales</taxon>
        <taxon>Nectriaceae</taxon>
        <taxon>Fusarium</taxon>
    </lineage>
</organism>
<dbReference type="STRING" id="5514.A0A395RCD9"/>
<feature type="domain" description="Reverse transcriptase" evidence="3">
    <location>
        <begin position="102"/>
        <end position="396"/>
    </location>
</feature>
<reference evidence="4 5" key="1">
    <citation type="journal article" date="2018" name="PLoS Pathog.">
        <title>Evolution of structural diversity of trichothecenes, a family of toxins produced by plant pathogenic and entomopathogenic fungi.</title>
        <authorList>
            <person name="Proctor R.H."/>
            <person name="McCormick S.P."/>
            <person name="Kim H.S."/>
            <person name="Cardoza R.E."/>
            <person name="Stanley A.M."/>
            <person name="Lindo L."/>
            <person name="Kelly A."/>
            <person name="Brown D.W."/>
            <person name="Lee T."/>
            <person name="Vaughan M.M."/>
            <person name="Alexander N.J."/>
            <person name="Busman M."/>
            <person name="Gutierrez S."/>
        </authorList>
    </citation>
    <scope>NUCLEOTIDE SEQUENCE [LARGE SCALE GENOMIC DNA]</scope>
    <source>
        <strain evidence="4 5">NRRL 3299</strain>
    </source>
</reference>
<gene>
    <name evidence="4" type="ORF">FSPOR_11951</name>
</gene>
<dbReference type="GO" id="GO:0005739">
    <property type="term" value="C:mitochondrion"/>
    <property type="evidence" value="ECO:0007669"/>
    <property type="project" value="UniProtKB-SubCell"/>
</dbReference>
<keyword evidence="5" id="KW-1185">Reference proteome</keyword>
<comment type="caution">
    <text evidence="4">The sequence shown here is derived from an EMBL/GenBank/DDBJ whole genome shotgun (WGS) entry which is preliminary data.</text>
</comment>
<dbReference type="Proteomes" id="UP000266152">
    <property type="component" value="Unassembled WGS sequence"/>
</dbReference>
<evidence type="ECO:0000259" key="3">
    <source>
        <dbReference type="PROSITE" id="PS50878"/>
    </source>
</evidence>
<evidence type="ECO:0000256" key="2">
    <source>
        <dbReference type="ARBA" id="ARBA00023128"/>
    </source>
</evidence>
<dbReference type="CDD" id="cd01650">
    <property type="entry name" value="RT_nLTR_like"/>
    <property type="match status" value="1"/>
</dbReference>
<dbReference type="PANTHER" id="PTHR33481">
    <property type="entry name" value="REVERSE TRANSCRIPTASE"/>
    <property type="match status" value="1"/>
</dbReference>
<dbReference type="AlphaFoldDB" id="A0A395RCD9"/>
<dbReference type="Pfam" id="PF00078">
    <property type="entry name" value="RVT_1"/>
    <property type="match status" value="1"/>
</dbReference>
<proteinExistence type="predicted"/>
<accession>A0A395RCD9</accession>
<dbReference type="InterPro" id="IPR043502">
    <property type="entry name" value="DNA/RNA_pol_sf"/>
</dbReference>
<dbReference type="InterPro" id="IPR000477">
    <property type="entry name" value="RT_dom"/>
</dbReference>
<dbReference type="PANTHER" id="PTHR33481:SF1">
    <property type="entry name" value="ENDONUCLEASE_EXONUCLEASE_PHOSPHATASE DOMAIN-CONTAINING PROTEIN-RELATED"/>
    <property type="match status" value="1"/>
</dbReference>
<comment type="subcellular location">
    <subcellularLocation>
        <location evidence="1">Mitochondrion</location>
    </subcellularLocation>
</comment>
<keyword evidence="2" id="KW-0496">Mitochondrion</keyword>
<protein>
    <submittedName>
        <fullName evidence="4">Zinc knuckle</fullName>
    </submittedName>
</protein>
<dbReference type="PROSITE" id="PS50878">
    <property type="entry name" value="RT_POL"/>
    <property type="match status" value="1"/>
</dbReference>
<evidence type="ECO:0000313" key="5">
    <source>
        <dbReference type="Proteomes" id="UP000266152"/>
    </source>
</evidence>
<evidence type="ECO:0000256" key="1">
    <source>
        <dbReference type="ARBA" id="ARBA00004173"/>
    </source>
</evidence>